<evidence type="ECO:0000256" key="7">
    <source>
        <dbReference type="HAMAP-Rule" id="MF_01376"/>
    </source>
</evidence>
<dbReference type="Proteomes" id="UP000289996">
    <property type="component" value="Unassembled WGS sequence"/>
</dbReference>
<dbReference type="OrthoDB" id="389074at2"/>
<comment type="function">
    <text evidence="7">Involved in phosphonate degradation.</text>
</comment>
<dbReference type="NCBIfam" id="NF010006">
    <property type="entry name" value="PRK13479.1"/>
    <property type="match status" value="1"/>
</dbReference>
<evidence type="ECO:0000256" key="4">
    <source>
        <dbReference type="ARBA" id="ARBA00022898"/>
    </source>
</evidence>
<keyword evidence="12" id="KW-1185">Reference proteome</keyword>
<feature type="domain" description="Aminotransferase class V" evidence="10">
    <location>
        <begin position="33"/>
        <end position="339"/>
    </location>
</feature>
<evidence type="ECO:0000256" key="3">
    <source>
        <dbReference type="ARBA" id="ARBA00022679"/>
    </source>
</evidence>
<dbReference type="GO" id="GO:0019700">
    <property type="term" value="P:organic phosphonate catabolic process"/>
    <property type="evidence" value="ECO:0007669"/>
    <property type="project" value="UniProtKB-UniRule"/>
</dbReference>
<comment type="subunit">
    <text evidence="7">Homodimer.</text>
</comment>
<proteinExistence type="inferred from homology"/>
<dbReference type="InterPro" id="IPR015424">
    <property type="entry name" value="PyrdxlP-dep_Trfase"/>
</dbReference>
<dbReference type="InterPro" id="IPR024169">
    <property type="entry name" value="SP_NH2Trfase/AEP_transaminase"/>
</dbReference>
<dbReference type="RefSeq" id="WP_130846594.1">
    <property type="nucleotide sequence ID" value="NZ_BJDY01000004.1"/>
</dbReference>
<reference evidence="11 12" key="1">
    <citation type="submission" date="2018-11" db="EMBL/GenBank/DDBJ databases">
        <authorList>
            <person name="Wuyts S."/>
        </authorList>
    </citation>
    <scope>NUCLEOTIDE SEQUENCE [LARGE SCALE GENOMIC DNA]</scope>
    <source>
        <strain evidence="11">Lactobacillus mudanjiangensis AMBF249</strain>
    </source>
</reference>
<dbReference type="InterPro" id="IPR000192">
    <property type="entry name" value="Aminotrans_V_dom"/>
</dbReference>
<keyword evidence="4 7" id="KW-0663">Pyridoxal phosphate</keyword>
<comment type="cofactor">
    <cofactor evidence="1 7 9">
        <name>pyridoxal 5'-phosphate</name>
        <dbReference type="ChEBI" id="CHEBI:597326"/>
    </cofactor>
</comment>
<evidence type="ECO:0000313" key="11">
    <source>
        <dbReference type="EMBL" id="VDG28392.1"/>
    </source>
</evidence>
<dbReference type="PANTHER" id="PTHR42778">
    <property type="entry name" value="2-AMINOETHYLPHOSPHONATE--PYRUVATE TRANSAMINASE"/>
    <property type="match status" value="1"/>
</dbReference>
<protein>
    <recommendedName>
        <fullName evidence="7">2-aminoethylphosphonate--pyruvate transaminase</fullName>
        <ecNumber evidence="7">2.6.1.37</ecNumber>
    </recommendedName>
    <alternativeName>
        <fullName evidence="7">2-aminoethylphosphonate aminotransferase</fullName>
    </alternativeName>
    <alternativeName>
        <fullName evidence="7">AEP transaminase</fullName>
        <shortName evidence="7">AEPT</shortName>
    </alternativeName>
</protein>
<dbReference type="InterPro" id="IPR012703">
    <property type="entry name" value="NH2EtPonate_pyrv_transaminase"/>
</dbReference>
<name>A0A660DXF5_9LACO</name>
<dbReference type="Pfam" id="PF00266">
    <property type="entry name" value="Aminotran_5"/>
    <property type="match status" value="1"/>
</dbReference>
<feature type="modified residue" description="N6-(pyridoxal phosphate)lysine" evidence="7 9">
    <location>
        <position position="194"/>
    </location>
</feature>
<keyword evidence="2 7" id="KW-0032">Aminotransferase</keyword>
<evidence type="ECO:0000256" key="9">
    <source>
        <dbReference type="PIRSR" id="PIRSR000524-50"/>
    </source>
</evidence>
<dbReference type="NCBIfam" id="TIGR03301">
    <property type="entry name" value="PhnW-AepZ"/>
    <property type="match status" value="1"/>
</dbReference>
<gene>
    <name evidence="7" type="primary">phnW</name>
    <name evidence="11" type="ORF">MUDAN_MDHGFNIF_00580</name>
</gene>
<feature type="binding site" evidence="8">
    <location>
        <position position="339"/>
    </location>
    <ligand>
        <name>substrate</name>
    </ligand>
</feature>
<dbReference type="AlphaFoldDB" id="A0A660DXF5"/>
<evidence type="ECO:0000256" key="5">
    <source>
        <dbReference type="ARBA" id="ARBA00023317"/>
    </source>
</evidence>
<evidence type="ECO:0000259" key="10">
    <source>
        <dbReference type="Pfam" id="PF00266"/>
    </source>
</evidence>
<dbReference type="NCBIfam" id="TIGR02326">
    <property type="entry name" value="transamin_PhnW"/>
    <property type="match status" value="1"/>
</dbReference>
<comment type="similarity">
    <text evidence="7">Belongs to the class-V pyridoxal-phosphate-dependent aminotransferase family. PhnW subfamily.</text>
</comment>
<evidence type="ECO:0000256" key="6">
    <source>
        <dbReference type="ARBA" id="ARBA00049460"/>
    </source>
</evidence>
<dbReference type="PANTHER" id="PTHR42778:SF1">
    <property type="entry name" value="2-AMINOETHYLPHOSPHONATE--PYRUVATE TRANSAMINASE"/>
    <property type="match status" value="1"/>
</dbReference>
<evidence type="ECO:0000313" key="12">
    <source>
        <dbReference type="Proteomes" id="UP000289996"/>
    </source>
</evidence>
<dbReference type="GO" id="GO:0047304">
    <property type="term" value="F:2-aminoethylphosphonate-pyruvate transaminase activity"/>
    <property type="evidence" value="ECO:0007669"/>
    <property type="project" value="UniProtKB-UniRule"/>
</dbReference>
<dbReference type="PIRSF" id="PIRSF000524">
    <property type="entry name" value="SPT"/>
    <property type="match status" value="1"/>
</dbReference>
<dbReference type="Gene3D" id="3.40.640.10">
    <property type="entry name" value="Type I PLP-dependent aspartate aminotransferase-like (Major domain)"/>
    <property type="match status" value="1"/>
</dbReference>
<dbReference type="EMBL" id="UYIG01000112">
    <property type="protein sequence ID" value="VDG28392.1"/>
    <property type="molecule type" value="Genomic_DNA"/>
</dbReference>
<organism evidence="11 12">
    <name type="scientific">Lactiplantibacillus mudanjiangensis</name>
    <dbReference type="NCBI Taxonomy" id="1296538"/>
    <lineage>
        <taxon>Bacteria</taxon>
        <taxon>Bacillati</taxon>
        <taxon>Bacillota</taxon>
        <taxon>Bacilli</taxon>
        <taxon>Lactobacillales</taxon>
        <taxon>Lactobacillaceae</taxon>
        <taxon>Lactiplantibacillus</taxon>
    </lineage>
</organism>
<dbReference type="SUPFAM" id="SSF53383">
    <property type="entry name" value="PLP-dependent transferases"/>
    <property type="match status" value="1"/>
</dbReference>
<accession>A0A660DXF5</accession>
<keyword evidence="3 7" id="KW-0808">Transferase</keyword>
<dbReference type="Gene3D" id="3.90.1150.10">
    <property type="entry name" value="Aspartate Aminotransferase, domain 1"/>
    <property type="match status" value="1"/>
</dbReference>
<sequence>MKQPYLLLTPGPLSTTATVKDAMQIDYCTWDNDYRQVTETIRQEILNLAHADANTYTTVLLQGSGSYGVEATIGSAIPRTDAVLMIAMNGAYGRRIGEIADYYNITHVDVEFPEDQAVEPQRIAQALTDHPEVTHFATVHSETTTGILNPIAELMPLLKARGIISIIDAMSSLGGVPISVDDLDCDYLISSANKCVQGVPGFAFVIAKQTELAKTAGNARSLSLDLFAQWQTMTQQPGKWRFTSPTHVVHAFAQALTELATEGGVMPRYQRYTASQQALSVGMQALGFDLVIDPAVQGPIITSFKYPHTDFNFDDFYQFIKTRGFVIYPGKVSAIPSFRIGTIGDVNTTDINRLLAVISDYQQIHQ</sequence>
<keyword evidence="5 7" id="KW-0670">Pyruvate</keyword>
<dbReference type="HAMAP" id="MF_01376">
    <property type="entry name" value="PhnW_aminotrans_5"/>
    <property type="match status" value="1"/>
</dbReference>
<dbReference type="InterPro" id="IPR015422">
    <property type="entry name" value="PyrdxlP-dep_Trfase_small"/>
</dbReference>
<evidence type="ECO:0000256" key="8">
    <source>
        <dbReference type="PIRSR" id="PIRSR000524-1"/>
    </source>
</evidence>
<evidence type="ECO:0000256" key="1">
    <source>
        <dbReference type="ARBA" id="ARBA00001933"/>
    </source>
</evidence>
<evidence type="ECO:0000256" key="2">
    <source>
        <dbReference type="ARBA" id="ARBA00022576"/>
    </source>
</evidence>
<dbReference type="InterPro" id="IPR015421">
    <property type="entry name" value="PyrdxlP-dep_Trfase_major"/>
</dbReference>
<comment type="catalytic activity">
    <reaction evidence="6 7">
        <text>(2-aminoethyl)phosphonate + pyruvate = phosphonoacetaldehyde + L-alanine</text>
        <dbReference type="Rhea" id="RHEA:17021"/>
        <dbReference type="ChEBI" id="CHEBI:15361"/>
        <dbReference type="ChEBI" id="CHEBI:57418"/>
        <dbReference type="ChEBI" id="CHEBI:57972"/>
        <dbReference type="ChEBI" id="CHEBI:58383"/>
        <dbReference type="EC" id="2.6.1.37"/>
    </reaction>
</comment>
<dbReference type="EC" id="2.6.1.37" evidence="7"/>